<comment type="caution">
    <text evidence="2">The sequence shown here is derived from an EMBL/GenBank/DDBJ whole genome shotgun (WGS) entry which is preliminary data.</text>
</comment>
<sequence>MGKNIHTFGPQQKIMITTRRRRDSRSREQMWRVGDDTWLDFEGQTQARRRGGSGGGGKTTRTRSSQTIRPTFDCSSIPHPVTSVTRVTRITGAETVHCTGSSTRRLELCYLFECPRNTTMPNARQTPNKFFRKHAKKRVENATLIQKQRQIDVSEALILGLDSVVIAGTGAGKTIPFMLPVMLHPEKFALQEDQASRFRVMGLKAAAVNGETYSKIFTLGVTHQGGAEMPSRDLIAR</sequence>
<dbReference type="InterPro" id="IPR027417">
    <property type="entry name" value="P-loop_NTPase"/>
</dbReference>
<evidence type="ECO:0000313" key="3">
    <source>
        <dbReference type="Proteomes" id="UP001362999"/>
    </source>
</evidence>
<organism evidence="2 3">
    <name type="scientific">Favolaschia claudopus</name>
    <dbReference type="NCBI Taxonomy" id="2862362"/>
    <lineage>
        <taxon>Eukaryota</taxon>
        <taxon>Fungi</taxon>
        <taxon>Dikarya</taxon>
        <taxon>Basidiomycota</taxon>
        <taxon>Agaricomycotina</taxon>
        <taxon>Agaricomycetes</taxon>
        <taxon>Agaricomycetidae</taxon>
        <taxon>Agaricales</taxon>
        <taxon>Marasmiineae</taxon>
        <taxon>Mycenaceae</taxon>
        <taxon>Favolaschia</taxon>
    </lineage>
</organism>
<proteinExistence type="predicted"/>
<accession>A0AAW0BLC2</accession>
<dbReference type="Proteomes" id="UP001362999">
    <property type="component" value="Unassembled WGS sequence"/>
</dbReference>
<keyword evidence="3" id="KW-1185">Reference proteome</keyword>
<protein>
    <recommendedName>
        <fullName evidence="4">DEAD/DEAH box helicase domain-containing protein</fullName>
    </recommendedName>
</protein>
<dbReference type="SUPFAM" id="SSF52540">
    <property type="entry name" value="P-loop containing nucleoside triphosphate hydrolases"/>
    <property type="match status" value="1"/>
</dbReference>
<dbReference type="Gene3D" id="3.40.50.300">
    <property type="entry name" value="P-loop containing nucleotide triphosphate hydrolases"/>
    <property type="match status" value="1"/>
</dbReference>
<dbReference type="AlphaFoldDB" id="A0AAW0BLC2"/>
<evidence type="ECO:0000256" key="1">
    <source>
        <dbReference type="SAM" id="MobiDB-lite"/>
    </source>
</evidence>
<reference evidence="2 3" key="1">
    <citation type="journal article" date="2024" name="J Genomics">
        <title>Draft genome sequencing and assembly of Favolaschia claudopus CIRM-BRFM 2984 isolated from oak limbs.</title>
        <authorList>
            <person name="Navarro D."/>
            <person name="Drula E."/>
            <person name="Chaduli D."/>
            <person name="Cazenave R."/>
            <person name="Ahrendt S."/>
            <person name="Wang J."/>
            <person name="Lipzen A."/>
            <person name="Daum C."/>
            <person name="Barry K."/>
            <person name="Grigoriev I.V."/>
            <person name="Favel A."/>
            <person name="Rosso M.N."/>
            <person name="Martin F."/>
        </authorList>
    </citation>
    <scope>NUCLEOTIDE SEQUENCE [LARGE SCALE GENOMIC DNA]</scope>
    <source>
        <strain evidence="2 3">CIRM-BRFM 2984</strain>
    </source>
</reference>
<dbReference type="EMBL" id="JAWWNJ010000030">
    <property type="protein sequence ID" value="KAK7027208.1"/>
    <property type="molecule type" value="Genomic_DNA"/>
</dbReference>
<evidence type="ECO:0000313" key="2">
    <source>
        <dbReference type="EMBL" id="KAK7027208.1"/>
    </source>
</evidence>
<evidence type="ECO:0008006" key="4">
    <source>
        <dbReference type="Google" id="ProtNLM"/>
    </source>
</evidence>
<name>A0AAW0BLC2_9AGAR</name>
<gene>
    <name evidence="2" type="ORF">R3P38DRAFT_2777274</name>
</gene>
<feature type="region of interest" description="Disordered" evidence="1">
    <location>
        <begin position="42"/>
        <end position="71"/>
    </location>
</feature>